<feature type="transmembrane region" description="Helical" evidence="1">
    <location>
        <begin position="21"/>
        <end position="40"/>
    </location>
</feature>
<dbReference type="RefSeq" id="WP_227180340.1">
    <property type="nucleotide sequence ID" value="NZ_JAJBZT010000004.1"/>
</dbReference>
<evidence type="ECO:0000256" key="1">
    <source>
        <dbReference type="SAM" id="Phobius"/>
    </source>
</evidence>
<keyword evidence="1" id="KW-0812">Transmembrane</keyword>
<keyword evidence="1" id="KW-0472">Membrane</keyword>
<protein>
    <submittedName>
        <fullName evidence="2">Type IV pilus modification protein PilV</fullName>
    </submittedName>
</protein>
<dbReference type="InterPro" id="IPR012902">
    <property type="entry name" value="N_methyl_site"/>
</dbReference>
<gene>
    <name evidence="2" type="primary">pilV</name>
    <name evidence="2" type="ORF">LIN78_08360</name>
</gene>
<evidence type="ECO:0000313" key="2">
    <source>
        <dbReference type="EMBL" id="MCB6183558.1"/>
    </source>
</evidence>
<keyword evidence="1" id="KW-1133">Transmembrane helix</keyword>
<keyword evidence="3" id="KW-1185">Reference proteome</keyword>
<evidence type="ECO:0000313" key="3">
    <source>
        <dbReference type="Proteomes" id="UP001165395"/>
    </source>
</evidence>
<dbReference type="Proteomes" id="UP001165395">
    <property type="component" value="Unassembled WGS sequence"/>
</dbReference>
<dbReference type="NCBIfam" id="TIGR02523">
    <property type="entry name" value="type_IV_pilV"/>
    <property type="match status" value="1"/>
</dbReference>
<reference evidence="2" key="1">
    <citation type="submission" date="2021-10" db="EMBL/GenBank/DDBJ databases">
        <title>The complete genome sequence of Leeia sp. TBRC 13508.</title>
        <authorList>
            <person name="Charoenyingcharoen P."/>
            <person name="Yukphan P."/>
        </authorList>
    </citation>
    <scope>NUCLEOTIDE SEQUENCE</scope>
    <source>
        <strain evidence="2">TBRC 13508</strain>
    </source>
</reference>
<dbReference type="EMBL" id="JAJBZT010000004">
    <property type="protein sequence ID" value="MCB6183558.1"/>
    <property type="molecule type" value="Genomic_DNA"/>
</dbReference>
<dbReference type="Pfam" id="PF07963">
    <property type="entry name" value="N_methyl"/>
    <property type="match status" value="1"/>
</dbReference>
<proteinExistence type="predicted"/>
<sequence>MKSNRLIRHVVKENGLTLIEVLISLAILSIGLLGLAGLQARTLEKVQSSYFKDVAADLVSDFADRVRSNRSPWMIEDSATAVTYPTAPDYAEVKAACTVSGDVWTCAGAGVNHNASTTGNSIAVSDMTEWLNSVVNQLPGGSATISATSIQNGRAWRYLVTLSWAGSRSLSSAITGDGTLTAVVE</sequence>
<accession>A0ABS8D7E0</accession>
<organism evidence="2 3">
    <name type="scientific">Leeia speluncae</name>
    <dbReference type="NCBI Taxonomy" id="2884804"/>
    <lineage>
        <taxon>Bacteria</taxon>
        <taxon>Pseudomonadati</taxon>
        <taxon>Pseudomonadota</taxon>
        <taxon>Betaproteobacteria</taxon>
        <taxon>Neisseriales</taxon>
        <taxon>Leeiaceae</taxon>
        <taxon>Leeia</taxon>
    </lineage>
</organism>
<name>A0ABS8D7E0_9NEIS</name>
<dbReference type="NCBIfam" id="TIGR02532">
    <property type="entry name" value="IV_pilin_GFxxxE"/>
    <property type="match status" value="1"/>
</dbReference>
<dbReference type="InterPro" id="IPR013362">
    <property type="entry name" value="Pilus_4_PilV"/>
</dbReference>
<comment type="caution">
    <text evidence="2">The sequence shown here is derived from an EMBL/GenBank/DDBJ whole genome shotgun (WGS) entry which is preliminary data.</text>
</comment>